<dbReference type="EMBL" id="UYWY01019831">
    <property type="protein sequence ID" value="VDM39446.1"/>
    <property type="molecule type" value="Genomic_DNA"/>
</dbReference>
<evidence type="ECO:0000313" key="5">
    <source>
        <dbReference type="WBParaSite" id="TCNE_0000812501-mRNA-1"/>
    </source>
</evidence>
<evidence type="ECO:0000256" key="1">
    <source>
        <dbReference type="SAM" id="MobiDB-lite"/>
    </source>
</evidence>
<feature type="chain" id="PRO_5044553194" evidence="2">
    <location>
        <begin position="20"/>
        <end position="101"/>
    </location>
</feature>
<reference evidence="3 4" key="2">
    <citation type="submission" date="2018-11" db="EMBL/GenBank/DDBJ databases">
        <authorList>
            <consortium name="Pathogen Informatics"/>
        </authorList>
    </citation>
    <scope>NUCLEOTIDE SEQUENCE [LARGE SCALE GENOMIC DNA]</scope>
</reference>
<evidence type="ECO:0000313" key="3">
    <source>
        <dbReference type="EMBL" id="VDM39446.1"/>
    </source>
</evidence>
<evidence type="ECO:0000256" key="2">
    <source>
        <dbReference type="SAM" id="SignalP"/>
    </source>
</evidence>
<reference evidence="5" key="1">
    <citation type="submission" date="2016-06" db="UniProtKB">
        <authorList>
            <consortium name="WormBaseParasite"/>
        </authorList>
    </citation>
    <scope>IDENTIFICATION</scope>
</reference>
<name>A0A183UI05_TOXCA</name>
<accession>A0A183UI05</accession>
<feature type="region of interest" description="Disordered" evidence="1">
    <location>
        <begin position="45"/>
        <end position="101"/>
    </location>
</feature>
<proteinExistence type="predicted"/>
<organism evidence="4 5">
    <name type="scientific">Toxocara canis</name>
    <name type="common">Canine roundworm</name>
    <dbReference type="NCBI Taxonomy" id="6265"/>
    <lineage>
        <taxon>Eukaryota</taxon>
        <taxon>Metazoa</taxon>
        <taxon>Ecdysozoa</taxon>
        <taxon>Nematoda</taxon>
        <taxon>Chromadorea</taxon>
        <taxon>Rhabditida</taxon>
        <taxon>Spirurina</taxon>
        <taxon>Ascaridomorpha</taxon>
        <taxon>Ascaridoidea</taxon>
        <taxon>Toxocaridae</taxon>
        <taxon>Toxocara</taxon>
    </lineage>
</organism>
<evidence type="ECO:0000313" key="4">
    <source>
        <dbReference type="Proteomes" id="UP000050794"/>
    </source>
</evidence>
<dbReference type="AlphaFoldDB" id="A0A183UI05"/>
<keyword evidence="2" id="KW-0732">Signal</keyword>
<feature type="compositionally biased region" description="Basic and acidic residues" evidence="1">
    <location>
        <begin position="79"/>
        <end position="92"/>
    </location>
</feature>
<protein>
    <submittedName>
        <fullName evidence="5">Secreted protein</fullName>
    </submittedName>
</protein>
<dbReference type="WBParaSite" id="TCNE_0000812501-mRNA-1">
    <property type="protein sequence ID" value="TCNE_0000812501-mRNA-1"/>
    <property type="gene ID" value="TCNE_0000812501"/>
</dbReference>
<dbReference type="Proteomes" id="UP000050794">
    <property type="component" value="Unassembled WGS sequence"/>
</dbReference>
<gene>
    <name evidence="3" type="ORF">TCNE_LOCUS8125</name>
</gene>
<keyword evidence="4" id="KW-1185">Reference proteome</keyword>
<feature type="signal peptide" evidence="2">
    <location>
        <begin position="1"/>
        <end position="19"/>
    </location>
</feature>
<sequence length="101" mass="11399">MPPFLINILLSEIMTMTSCDMGITYQVLFCQFLIIASDEKTREGMNASKDLGRRAGRQRRTWTVGQEGREGRGQLGRKAGKDVDSWAGRQERTWTVGQESS</sequence>